<dbReference type="AlphaFoldDB" id="A0A1I7UYA5"/>
<evidence type="ECO:0000313" key="1">
    <source>
        <dbReference type="Proteomes" id="UP000095282"/>
    </source>
</evidence>
<name>A0A1I7UYA5_9PELO</name>
<keyword evidence="1" id="KW-1185">Reference proteome</keyword>
<dbReference type="WBParaSite" id="Csp11.Scaffold630.g20554.t1">
    <property type="protein sequence ID" value="Csp11.Scaffold630.g20554.t1"/>
    <property type="gene ID" value="Csp11.Scaffold630.g20554"/>
</dbReference>
<reference evidence="2" key="1">
    <citation type="submission" date="2016-11" db="UniProtKB">
        <authorList>
            <consortium name="WormBaseParasite"/>
        </authorList>
    </citation>
    <scope>IDENTIFICATION</scope>
</reference>
<sequence>MIPIIIIKEPSSFVSNGFMQMDTLLYRTSALAVQQKVMSFSHFTLWITETADNLESYRKKRVEKGTEEYYSNRKIKTYFYI</sequence>
<organism evidence="1 2">
    <name type="scientific">Caenorhabditis tropicalis</name>
    <dbReference type="NCBI Taxonomy" id="1561998"/>
    <lineage>
        <taxon>Eukaryota</taxon>
        <taxon>Metazoa</taxon>
        <taxon>Ecdysozoa</taxon>
        <taxon>Nematoda</taxon>
        <taxon>Chromadorea</taxon>
        <taxon>Rhabditida</taxon>
        <taxon>Rhabditina</taxon>
        <taxon>Rhabditomorpha</taxon>
        <taxon>Rhabditoidea</taxon>
        <taxon>Rhabditidae</taxon>
        <taxon>Peloderinae</taxon>
        <taxon>Caenorhabditis</taxon>
    </lineage>
</organism>
<accession>A0A1I7UYA5</accession>
<proteinExistence type="predicted"/>
<evidence type="ECO:0000313" key="2">
    <source>
        <dbReference type="WBParaSite" id="Csp11.Scaffold630.g20554.t1"/>
    </source>
</evidence>
<dbReference type="Proteomes" id="UP000095282">
    <property type="component" value="Unplaced"/>
</dbReference>
<protein>
    <submittedName>
        <fullName evidence="2">Uncharacterized protein</fullName>
    </submittedName>
</protein>